<evidence type="ECO:0000259" key="3">
    <source>
        <dbReference type="Pfam" id="PF06422"/>
    </source>
</evidence>
<dbReference type="GO" id="GO:0005524">
    <property type="term" value="F:ATP binding"/>
    <property type="evidence" value="ECO:0007669"/>
    <property type="project" value="InterPro"/>
</dbReference>
<proteinExistence type="predicted"/>
<keyword evidence="2" id="KW-0812">Transmembrane</keyword>
<gene>
    <name evidence="4" type="primary">PDR15</name>
    <name evidence="4" type="ORF">CTA1_9039</name>
</gene>
<evidence type="ECO:0000313" key="5">
    <source>
        <dbReference type="Proteomes" id="UP000310108"/>
    </source>
</evidence>
<dbReference type="AlphaFoldDB" id="A0A4U6XNM0"/>
<comment type="caution">
    <text evidence="4">The sequence shown here is derived from an EMBL/GenBank/DDBJ whole genome shotgun (WGS) entry which is preliminary data.</text>
</comment>
<keyword evidence="2" id="KW-0472">Membrane</keyword>
<reference evidence="4 5" key="1">
    <citation type="journal article" date="2019" name="PLoS ONE">
        <title>Comparative genome analysis indicates high evolutionary potential of pathogenicity genes in Colletotrichum tanaceti.</title>
        <authorList>
            <person name="Lelwala R.V."/>
            <person name="Korhonen P.K."/>
            <person name="Young N.D."/>
            <person name="Scott J.B."/>
            <person name="Ades P.A."/>
            <person name="Gasser R.B."/>
            <person name="Taylor P.W.J."/>
        </authorList>
    </citation>
    <scope>NUCLEOTIDE SEQUENCE [LARGE SCALE GENOMIC DNA]</scope>
    <source>
        <strain evidence="4">BRIP57314</strain>
    </source>
</reference>
<dbReference type="InterPro" id="IPR010929">
    <property type="entry name" value="PDR_CDR_ABC"/>
</dbReference>
<keyword evidence="1" id="KW-0813">Transport</keyword>
<dbReference type="GO" id="GO:0016020">
    <property type="term" value="C:membrane"/>
    <property type="evidence" value="ECO:0007669"/>
    <property type="project" value="InterPro"/>
</dbReference>
<dbReference type="Proteomes" id="UP000310108">
    <property type="component" value="Unassembled WGS sequence"/>
</dbReference>
<dbReference type="GO" id="GO:0042626">
    <property type="term" value="F:ATPase-coupled transmembrane transporter activity"/>
    <property type="evidence" value="ECO:0007669"/>
    <property type="project" value="InterPro"/>
</dbReference>
<organism evidence="4 5">
    <name type="scientific">Colletotrichum tanaceti</name>
    <dbReference type="NCBI Taxonomy" id="1306861"/>
    <lineage>
        <taxon>Eukaryota</taxon>
        <taxon>Fungi</taxon>
        <taxon>Dikarya</taxon>
        <taxon>Ascomycota</taxon>
        <taxon>Pezizomycotina</taxon>
        <taxon>Sordariomycetes</taxon>
        <taxon>Hypocreomycetidae</taxon>
        <taxon>Glomerellales</taxon>
        <taxon>Glomerellaceae</taxon>
        <taxon>Colletotrichum</taxon>
        <taxon>Colletotrichum destructivum species complex</taxon>
    </lineage>
</organism>
<name>A0A4U6XNM0_9PEZI</name>
<feature type="domain" description="CDR ABC transporter" evidence="3">
    <location>
        <begin position="115"/>
        <end position="156"/>
    </location>
</feature>
<keyword evidence="5" id="KW-1185">Reference proteome</keyword>
<keyword evidence="2" id="KW-1133">Transmembrane helix</keyword>
<evidence type="ECO:0000256" key="1">
    <source>
        <dbReference type="ARBA" id="ARBA00022448"/>
    </source>
</evidence>
<sequence length="162" mass="18289">ASKRYWDLFRLTQAYLPLLPLLSILSGPKQLPRFWIFMYRVNPFTYVVEGFLGTSLANAAVRCADNEYVTFASPAAQTCGQYLANYIAVRGGYLSDPNAGNGAQCQYCALANTNAFLSSIGVEFGHRWRNFGFLWIYTIFNLAMAALIYWLVRMPKKSRVKG</sequence>
<accession>A0A4U6XNM0</accession>
<evidence type="ECO:0000313" key="4">
    <source>
        <dbReference type="EMBL" id="TKW57159.1"/>
    </source>
</evidence>
<dbReference type="Pfam" id="PF06422">
    <property type="entry name" value="PDR_CDR"/>
    <property type="match status" value="1"/>
</dbReference>
<feature type="transmembrane region" description="Helical" evidence="2">
    <location>
        <begin position="134"/>
        <end position="152"/>
    </location>
</feature>
<protein>
    <submittedName>
        <fullName evidence="4">ATP-dependent permease PDR15</fullName>
    </submittedName>
</protein>
<dbReference type="EMBL" id="PJEX01000049">
    <property type="protein sequence ID" value="TKW57159.1"/>
    <property type="molecule type" value="Genomic_DNA"/>
</dbReference>
<dbReference type="STRING" id="1306861.A0A4U6XNM0"/>
<feature type="non-terminal residue" evidence="4">
    <location>
        <position position="1"/>
    </location>
</feature>
<evidence type="ECO:0000256" key="2">
    <source>
        <dbReference type="SAM" id="Phobius"/>
    </source>
</evidence>